<proteinExistence type="predicted"/>
<reference evidence="1 2" key="1">
    <citation type="journal article" date="2016" name="Plant Pathol.">
        <title>Genetic characterization of strains named as Xanthomonas axonopodis pv. dieffenbachiae leads to a taxonomic revision of the X. axonopodis species complex.</title>
        <authorList>
            <person name="Constantin E.C."/>
            <person name="Cleenwerck I."/>
            <person name="Maes M."/>
            <person name="Baeyen S."/>
            <person name="Van Malderghem C."/>
            <person name="De Vos P."/>
            <person name="Cottyn B."/>
        </authorList>
    </citation>
    <scope>NUCLEOTIDE SEQUENCE [LARGE SCALE GENOMIC DNA]</scope>
    <source>
        <strain evidence="2">LMG9055</strain>
    </source>
</reference>
<name>A0A1V9HQ48_9XANT</name>
<sequence>MQLACNLARPFGPDDDVPQLLTAELNLHAPAGARWGHNKVKAWLADVVVPAMDAHMLGEIDPAGEMLGWLSDIELMLAPPQVA</sequence>
<comment type="caution">
    <text evidence="1">The sequence shown here is derived from an EMBL/GenBank/DDBJ whole genome shotgun (WGS) entry which is preliminary data.</text>
</comment>
<dbReference type="Proteomes" id="UP000050343">
    <property type="component" value="Unassembled WGS sequence"/>
</dbReference>
<accession>A0A1V9HQ48</accession>
<protein>
    <submittedName>
        <fullName evidence="1">Uncharacterized protein</fullName>
    </submittedName>
</protein>
<evidence type="ECO:0000313" key="1">
    <source>
        <dbReference type="EMBL" id="OQP84876.1"/>
    </source>
</evidence>
<evidence type="ECO:0000313" key="2">
    <source>
        <dbReference type="Proteomes" id="UP000050343"/>
    </source>
</evidence>
<reference evidence="1 2" key="2">
    <citation type="journal article" date="2017" name="Plant Pathol.">
        <title>Pathogenicity and virulence gene content of Xanthomonas strains infecting Araceae, formerly known as Xanthomonas axonopodis pv. dieffenbachiae.</title>
        <authorList>
            <person name="Constantin E.C."/>
            <person name="Haegeman A."/>
            <person name="Van Vaerenbergh J."/>
            <person name="Baeyen S."/>
            <person name="Van Malderghem C."/>
            <person name="Maes M."/>
            <person name="Cottyn B."/>
        </authorList>
    </citation>
    <scope>NUCLEOTIDE SEQUENCE [LARGE SCALE GENOMIC DNA]</scope>
    <source>
        <strain evidence="2">LMG9055</strain>
    </source>
</reference>
<organism evidence="1 2">
    <name type="scientific">Xanthomonas phaseoli pv. syngonii LMG 9055</name>
    <dbReference type="NCBI Taxonomy" id="1437878"/>
    <lineage>
        <taxon>Bacteria</taxon>
        <taxon>Pseudomonadati</taxon>
        <taxon>Pseudomonadota</taxon>
        <taxon>Gammaproteobacteria</taxon>
        <taxon>Lysobacterales</taxon>
        <taxon>Lysobacteraceae</taxon>
        <taxon>Xanthomonas</taxon>
    </lineage>
</organism>
<dbReference type="AlphaFoldDB" id="A0A1V9HQ48"/>
<gene>
    <name evidence="1" type="ORF">IA54_017120</name>
</gene>
<dbReference type="EMBL" id="JPUO02000009">
    <property type="protein sequence ID" value="OQP84876.1"/>
    <property type="molecule type" value="Genomic_DNA"/>
</dbReference>